<sequence length="120" mass="13928">MKNILRSILQEKSLYQLAAIAQYLKEINSLCSVDQVFQFLVEKHFISYLHFQLLKEFSTETICGPKASKKIEREISKYQKQFKSFMDLPEFSTLVQVFDKNPELNPSIIVGLPIIIISIN</sequence>
<accession>A0A1X7UF61</accession>
<organism evidence="1">
    <name type="scientific">Amphimedon queenslandica</name>
    <name type="common">Sponge</name>
    <dbReference type="NCBI Taxonomy" id="400682"/>
    <lineage>
        <taxon>Eukaryota</taxon>
        <taxon>Metazoa</taxon>
        <taxon>Porifera</taxon>
        <taxon>Demospongiae</taxon>
        <taxon>Heteroscleromorpha</taxon>
        <taxon>Haplosclerida</taxon>
        <taxon>Niphatidae</taxon>
        <taxon>Amphimedon</taxon>
    </lineage>
</organism>
<proteinExistence type="predicted"/>
<evidence type="ECO:0000313" key="1">
    <source>
        <dbReference type="EnsemblMetazoa" id="Aqu2.1.26599_001"/>
    </source>
</evidence>
<dbReference type="AlphaFoldDB" id="A0A1X7UF61"/>
<protein>
    <submittedName>
        <fullName evidence="1">Uncharacterized protein</fullName>
    </submittedName>
</protein>
<dbReference type="InParanoid" id="A0A1X7UF61"/>
<dbReference type="EnsemblMetazoa" id="Aqu2.1.26599_001">
    <property type="protein sequence ID" value="Aqu2.1.26599_001"/>
    <property type="gene ID" value="Aqu2.1.26599"/>
</dbReference>
<name>A0A1X7UF61_AMPQE</name>
<reference evidence="1" key="1">
    <citation type="submission" date="2017-05" db="UniProtKB">
        <authorList>
            <consortium name="EnsemblMetazoa"/>
        </authorList>
    </citation>
    <scope>IDENTIFICATION</scope>
</reference>